<name>A0A9D4CLQ6_DREPO</name>
<dbReference type="EMBL" id="JAIWYP010000012">
    <property type="protein sequence ID" value="KAH3726698.1"/>
    <property type="molecule type" value="Genomic_DNA"/>
</dbReference>
<keyword evidence="2" id="KW-1185">Reference proteome</keyword>
<reference evidence="1" key="2">
    <citation type="submission" date="2020-11" db="EMBL/GenBank/DDBJ databases">
        <authorList>
            <person name="McCartney M.A."/>
            <person name="Auch B."/>
            <person name="Kono T."/>
            <person name="Mallez S."/>
            <person name="Becker A."/>
            <person name="Gohl D.M."/>
            <person name="Silverstein K.A.T."/>
            <person name="Koren S."/>
            <person name="Bechman K.B."/>
            <person name="Herman A."/>
            <person name="Abrahante J.E."/>
            <person name="Garbe J."/>
        </authorList>
    </citation>
    <scope>NUCLEOTIDE SEQUENCE</scope>
    <source>
        <strain evidence="1">Duluth1</strain>
        <tissue evidence="1">Whole animal</tissue>
    </source>
</reference>
<proteinExistence type="predicted"/>
<dbReference type="Proteomes" id="UP000828390">
    <property type="component" value="Unassembled WGS sequence"/>
</dbReference>
<protein>
    <submittedName>
        <fullName evidence="1">Uncharacterized protein</fullName>
    </submittedName>
</protein>
<sequence length="50" mass="5809">MGRINEAKVREVNTDSASLRGLMLRASAIRFVNTPRCRRVLMSWRWCDQG</sequence>
<dbReference type="AlphaFoldDB" id="A0A9D4CLQ6"/>
<accession>A0A9D4CLQ6</accession>
<organism evidence="1 2">
    <name type="scientific">Dreissena polymorpha</name>
    <name type="common">Zebra mussel</name>
    <name type="synonym">Mytilus polymorpha</name>
    <dbReference type="NCBI Taxonomy" id="45954"/>
    <lineage>
        <taxon>Eukaryota</taxon>
        <taxon>Metazoa</taxon>
        <taxon>Spiralia</taxon>
        <taxon>Lophotrochozoa</taxon>
        <taxon>Mollusca</taxon>
        <taxon>Bivalvia</taxon>
        <taxon>Autobranchia</taxon>
        <taxon>Heteroconchia</taxon>
        <taxon>Euheterodonta</taxon>
        <taxon>Imparidentia</taxon>
        <taxon>Neoheterodontei</taxon>
        <taxon>Myida</taxon>
        <taxon>Dreissenoidea</taxon>
        <taxon>Dreissenidae</taxon>
        <taxon>Dreissena</taxon>
    </lineage>
</organism>
<evidence type="ECO:0000313" key="2">
    <source>
        <dbReference type="Proteomes" id="UP000828390"/>
    </source>
</evidence>
<comment type="caution">
    <text evidence="1">The sequence shown here is derived from an EMBL/GenBank/DDBJ whole genome shotgun (WGS) entry which is preliminary data.</text>
</comment>
<gene>
    <name evidence="1" type="ORF">DPMN_052567</name>
</gene>
<evidence type="ECO:0000313" key="1">
    <source>
        <dbReference type="EMBL" id="KAH3726698.1"/>
    </source>
</evidence>
<reference evidence="1" key="1">
    <citation type="journal article" date="2019" name="bioRxiv">
        <title>The Genome of the Zebra Mussel, Dreissena polymorpha: A Resource for Invasive Species Research.</title>
        <authorList>
            <person name="McCartney M.A."/>
            <person name="Auch B."/>
            <person name="Kono T."/>
            <person name="Mallez S."/>
            <person name="Zhang Y."/>
            <person name="Obille A."/>
            <person name="Becker A."/>
            <person name="Abrahante J.E."/>
            <person name="Garbe J."/>
            <person name="Badalamenti J.P."/>
            <person name="Herman A."/>
            <person name="Mangelson H."/>
            <person name="Liachko I."/>
            <person name="Sullivan S."/>
            <person name="Sone E.D."/>
            <person name="Koren S."/>
            <person name="Silverstein K.A.T."/>
            <person name="Beckman K.B."/>
            <person name="Gohl D.M."/>
        </authorList>
    </citation>
    <scope>NUCLEOTIDE SEQUENCE</scope>
    <source>
        <strain evidence="1">Duluth1</strain>
        <tissue evidence="1">Whole animal</tissue>
    </source>
</reference>